<feature type="transmembrane region" description="Helical" evidence="7">
    <location>
        <begin position="74"/>
        <end position="96"/>
    </location>
</feature>
<evidence type="ECO:0000313" key="10">
    <source>
        <dbReference type="Proteomes" id="UP001596989"/>
    </source>
</evidence>
<evidence type="ECO:0000256" key="2">
    <source>
        <dbReference type="ARBA" id="ARBA00022448"/>
    </source>
</evidence>
<dbReference type="Pfam" id="PF00528">
    <property type="entry name" value="BPD_transp_1"/>
    <property type="match status" value="1"/>
</dbReference>
<feature type="domain" description="ABC transmembrane type-1" evidence="8">
    <location>
        <begin position="74"/>
        <end position="277"/>
    </location>
</feature>
<comment type="subcellular location">
    <subcellularLocation>
        <location evidence="1 7">Cell membrane</location>
        <topology evidence="1 7">Multi-pass membrane protein</topology>
    </subcellularLocation>
</comment>
<evidence type="ECO:0000256" key="5">
    <source>
        <dbReference type="ARBA" id="ARBA00022989"/>
    </source>
</evidence>
<accession>A0ABW3HS19</accession>
<feature type="transmembrane region" description="Helical" evidence="7">
    <location>
        <begin position="12"/>
        <end position="34"/>
    </location>
</feature>
<keyword evidence="2 7" id="KW-0813">Transport</keyword>
<gene>
    <name evidence="9" type="ORF">ACFQ2I_13285</name>
</gene>
<keyword evidence="6 7" id="KW-0472">Membrane</keyword>
<dbReference type="PROSITE" id="PS50928">
    <property type="entry name" value="ABC_TM1"/>
    <property type="match status" value="1"/>
</dbReference>
<dbReference type="Proteomes" id="UP001596989">
    <property type="component" value="Unassembled WGS sequence"/>
</dbReference>
<proteinExistence type="inferred from homology"/>
<keyword evidence="5 7" id="KW-1133">Transmembrane helix</keyword>
<dbReference type="InterPro" id="IPR035906">
    <property type="entry name" value="MetI-like_sf"/>
</dbReference>
<feature type="transmembrane region" description="Helical" evidence="7">
    <location>
        <begin position="108"/>
        <end position="127"/>
    </location>
</feature>
<name>A0ABW3HS19_9BACL</name>
<dbReference type="EMBL" id="JBHTJZ010000020">
    <property type="protein sequence ID" value="MFD0960359.1"/>
    <property type="molecule type" value="Genomic_DNA"/>
</dbReference>
<dbReference type="RefSeq" id="WP_377564828.1">
    <property type="nucleotide sequence ID" value="NZ_JBHTJZ010000020.1"/>
</dbReference>
<feature type="transmembrane region" description="Helical" evidence="7">
    <location>
        <begin position="181"/>
        <end position="203"/>
    </location>
</feature>
<evidence type="ECO:0000259" key="8">
    <source>
        <dbReference type="PROSITE" id="PS50928"/>
    </source>
</evidence>
<dbReference type="PANTHER" id="PTHR43744">
    <property type="entry name" value="ABC TRANSPORTER PERMEASE PROTEIN MG189-RELATED-RELATED"/>
    <property type="match status" value="1"/>
</dbReference>
<evidence type="ECO:0000256" key="7">
    <source>
        <dbReference type="RuleBase" id="RU363032"/>
    </source>
</evidence>
<evidence type="ECO:0000256" key="4">
    <source>
        <dbReference type="ARBA" id="ARBA00022692"/>
    </source>
</evidence>
<comment type="caution">
    <text evidence="9">The sequence shown here is derived from an EMBL/GenBank/DDBJ whole genome shotgun (WGS) entry which is preliminary data.</text>
</comment>
<dbReference type="InterPro" id="IPR000515">
    <property type="entry name" value="MetI-like"/>
</dbReference>
<reference evidence="10" key="1">
    <citation type="journal article" date="2019" name="Int. J. Syst. Evol. Microbiol.">
        <title>The Global Catalogue of Microorganisms (GCM) 10K type strain sequencing project: providing services to taxonomists for standard genome sequencing and annotation.</title>
        <authorList>
            <consortium name="The Broad Institute Genomics Platform"/>
            <consortium name="The Broad Institute Genome Sequencing Center for Infectious Disease"/>
            <person name="Wu L."/>
            <person name="Ma J."/>
        </authorList>
    </citation>
    <scope>NUCLEOTIDE SEQUENCE [LARGE SCALE GENOMIC DNA]</scope>
    <source>
        <strain evidence="10">CCUG 59129</strain>
    </source>
</reference>
<dbReference type="Gene3D" id="1.10.3720.10">
    <property type="entry name" value="MetI-like"/>
    <property type="match status" value="1"/>
</dbReference>
<organism evidence="9 10">
    <name type="scientific">Paenibacillus chungangensis</name>
    <dbReference type="NCBI Taxonomy" id="696535"/>
    <lineage>
        <taxon>Bacteria</taxon>
        <taxon>Bacillati</taxon>
        <taxon>Bacillota</taxon>
        <taxon>Bacilli</taxon>
        <taxon>Bacillales</taxon>
        <taxon>Paenibacillaceae</taxon>
        <taxon>Paenibacillus</taxon>
    </lineage>
</organism>
<keyword evidence="10" id="KW-1185">Reference proteome</keyword>
<dbReference type="CDD" id="cd06261">
    <property type="entry name" value="TM_PBP2"/>
    <property type="match status" value="1"/>
</dbReference>
<evidence type="ECO:0000256" key="1">
    <source>
        <dbReference type="ARBA" id="ARBA00004651"/>
    </source>
</evidence>
<dbReference type="PANTHER" id="PTHR43744:SF9">
    <property type="entry name" value="POLYGALACTURONAN_RHAMNOGALACTURONAN TRANSPORT SYSTEM PERMEASE PROTEIN YTCP"/>
    <property type="match status" value="1"/>
</dbReference>
<protein>
    <submittedName>
        <fullName evidence="9">Carbohydrate ABC transporter permease</fullName>
    </submittedName>
</protein>
<dbReference type="SUPFAM" id="SSF161098">
    <property type="entry name" value="MetI-like"/>
    <property type="match status" value="1"/>
</dbReference>
<keyword evidence="4 7" id="KW-0812">Transmembrane</keyword>
<feature type="transmembrane region" description="Helical" evidence="7">
    <location>
        <begin position="258"/>
        <end position="277"/>
    </location>
</feature>
<evidence type="ECO:0000256" key="6">
    <source>
        <dbReference type="ARBA" id="ARBA00023136"/>
    </source>
</evidence>
<comment type="similarity">
    <text evidence="7">Belongs to the binding-protein-dependent transport system permease family.</text>
</comment>
<evidence type="ECO:0000313" key="9">
    <source>
        <dbReference type="EMBL" id="MFD0960359.1"/>
    </source>
</evidence>
<evidence type="ECO:0000256" key="3">
    <source>
        <dbReference type="ARBA" id="ARBA00022475"/>
    </source>
</evidence>
<feature type="transmembrane region" description="Helical" evidence="7">
    <location>
        <begin position="139"/>
        <end position="160"/>
    </location>
</feature>
<keyword evidence="3" id="KW-1003">Cell membrane</keyword>
<sequence length="292" mass="32688">MNIHTPMDRLLGGVNIVLLIFVTLAMLFPFYYMVIVSFTSYDEFVTKDLLLFPERWVTDAYTFILGTKTFFRSILVTIFVTVVGTLLSLLLTTMMAYALTRNITGQRVFLFMVLFTFVFGAGIIPTYMVVRETQILDTYWALIIPTAINSFNLIVMRQFFLSIPKDLTEASVIDGANDLQIFGRIIVPLSKPALAAFGLFYAVTNWNTYFNALLYISDPAKWTVQVVLRQIVILDQASSLSDGAQMALGQNPPPAETIGMAAVLIATIPILIVYPFLQKHFAKGVMLGSVKE</sequence>